<evidence type="ECO:0000256" key="11">
    <source>
        <dbReference type="ARBA" id="ARBA00049244"/>
    </source>
</evidence>
<dbReference type="CDD" id="cd00009">
    <property type="entry name" value="AAA"/>
    <property type="match status" value="1"/>
</dbReference>
<feature type="domain" description="AAA+ ATPase" evidence="14">
    <location>
        <begin position="37"/>
        <end position="181"/>
    </location>
</feature>
<comment type="similarity">
    <text evidence="1 12">Belongs to the DnaX/STICHEL family.</text>
</comment>
<dbReference type="InterPro" id="IPR027417">
    <property type="entry name" value="P-loop_NTPase"/>
</dbReference>
<dbReference type="GO" id="GO:0046872">
    <property type="term" value="F:metal ion binding"/>
    <property type="evidence" value="ECO:0007669"/>
    <property type="project" value="UniProtKB-KW"/>
</dbReference>
<keyword evidence="10" id="KW-0175">Coiled coil</keyword>
<keyword evidence="3 12" id="KW-0548">Nucleotidyltransferase</keyword>
<dbReference type="SMART" id="SM00382">
    <property type="entry name" value="AAA"/>
    <property type="match status" value="1"/>
</dbReference>
<feature type="compositionally biased region" description="Polar residues" evidence="13">
    <location>
        <begin position="484"/>
        <end position="493"/>
    </location>
</feature>
<keyword evidence="5" id="KW-0479">Metal-binding</keyword>
<accession>A0A9X5EAU6</accession>
<keyword evidence="4 12" id="KW-0235">DNA replication</keyword>
<evidence type="ECO:0000313" key="16">
    <source>
        <dbReference type="Proteomes" id="UP000031532"/>
    </source>
</evidence>
<sequence length="717" mass="77121">MSYEPLHHKYRPQTFADLVGQEAIATTLTHAIERQKIAPAYLFTGPRGTGKTSSARILAKSLNCLNSNKPTAQPCGVCVVCQGVAKGATLDVIEIDAASNTGVDNVRELIERAQFAPVQCRYKVYAIDECHMLSTAAFNALLKTLEEPPAHVVFVLATTDPQRVLPTIISRCQRFDFRRIPLDAMIGHLSAIAAKESIDITPEAIHLVASFAQGGLRDAESLLDQLSLFAGVITVERIWDLVGSVAEPDLLEILQAIAQNQPEALLDAVRRIMDRGREPLTLLQNLAGFYRDLLVAKTAPNRNDLIAVTPGTWDALCTQAKAWDISNILVGQQHLAKSEAQIKNTTQPRLWLEVSLLGLLPSASLREQRAGKRAEGEVSSPSEPRSREQLIRSSLSPTPSGVGSRRGGFSESLTDEATNLGSKPARTEVGSEQAEAQRCRVAEGEKRAGGVGEAGEAGGEKTTVNCQPSTNNQQPTTNNQESSIPTSEFQTPNSSNEEVWLQVLACLQPHSTQALLKQMGRLIQFEAGIARIGMKSPAWRDRAKAYVPNIKAAFLSAFGQEVQVQLELATMSKEVRETTLTVAKIVPANSIALETKNNHTNGTAPAIEKPIGIGVTQPDAPVSSTQPATSFQDGTAKTPLSAAATGDPVAPMTSTPVGQLEISEFDIVVQRFAKSFNGEAIGDSTEFTSSTDISSISSATVPEWEDSDTAEDSDLDF</sequence>
<proteinExistence type="inferred from homology"/>
<keyword evidence="9 12" id="KW-0239">DNA-directed DNA polymerase</keyword>
<keyword evidence="2 12" id="KW-0808">Transferase</keyword>
<dbReference type="OrthoDB" id="9810148at2"/>
<dbReference type="InterPro" id="IPR054506">
    <property type="entry name" value="DnaA_N-like_STI"/>
</dbReference>
<evidence type="ECO:0000256" key="4">
    <source>
        <dbReference type="ARBA" id="ARBA00022705"/>
    </source>
</evidence>
<feature type="compositionally biased region" description="Low complexity" evidence="13">
    <location>
        <begin position="683"/>
        <end position="700"/>
    </location>
</feature>
<evidence type="ECO:0000256" key="7">
    <source>
        <dbReference type="ARBA" id="ARBA00022833"/>
    </source>
</evidence>
<dbReference type="SUPFAM" id="SSF48019">
    <property type="entry name" value="post-AAA+ oligomerization domain-like"/>
    <property type="match status" value="1"/>
</dbReference>
<evidence type="ECO:0000313" key="15">
    <source>
        <dbReference type="EMBL" id="NHC38289.1"/>
    </source>
</evidence>
<evidence type="ECO:0000259" key="14">
    <source>
        <dbReference type="SMART" id="SM00382"/>
    </source>
</evidence>
<feature type="compositionally biased region" description="Polar residues" evidence="13">
    <location>
        <begin position="391"/>
        <end position="401"/>
    </location>
</feature>
<dbReference type="GO" id="GO:0005524">
    <property type="term" value="F:ATP binding"/>
    <property type="evidence" value="ECO:0007669"/>
    <property type="project" value="UniProtKB-KW"/>
</dbReference>
<evidence type="ECO:0000256" key="6">
    <source>
        <dbReference type="ARBA" id="ARBA00022741"/>
    </source>
</evidence>
<evidence type="ECO:0000256" key="5">
    <source>
        <dbReference type="ARBA" id="ARBA00022723"/>
    </source>
</evidence>
<dbReference type="NCBIfam" id="NF004046">
    <property type="entry name" value="PRK05563.1"/>
    <property type="match status" value="1"/>
</dbReference>
<comment type="catalytic activity">
    <reaction evidence="11 12">
        <text>DNA(n) + a 2'-deoxyribonucleoside 5'-triphosphate = DNA(n+1) + diphosphate</text>
        <dbReference type="Rhea" id="RHEA:22508"/>
        <dbReference type="Rhea" id="RHEA-COMP:17339"/>
        <dbReference type="Rhea" id="RHEA-COMP:17340"/>
        <dbReference type="ChEBI" id="CHEBI:33019"/>
        <dbReference type="ChEBI" id="CHEBI:61560"/>
        <dbReference type="ChEBI" id="CHEBI:173112"/>
        <dbReference type="EC" id="2.7.7.7"/>
    </reaction>
</comment>
<feature type="compositionally biased region" description="Basic and acidic residues" evidence="13">
    <location>
        <begin position="435"/>
        <end position="448"/>
    </location>
</feature>
<keyword evidence="8 12" id="KW-0067">ATP-binding</keyword>
<dbReference type="GO" id="GO:0009360">
    <property type="term" value="C:DNA polymerase III complex"/>
    <property type="evidence" value="ECO:0007669"/>
    <property type="project" value="InterPro"/>
</dbReference>
<dbReference type="Pfam" id="PF12169">
    <property type="entry name" value="DNA_pol3_gamma3"/>
    <property type="match status" value="1"/>
</dbReference>
<dbReference type="AlphaFoldDB" id="A0A9X5EAU6"/>
<evidence type="ECO:0000256" key="8">
    <source>
        <dbReference type="ARBA" id="ARBA00022840"/>
    </source>
</evidence>
<evidence type="ECO:0000256" key="12">
    <source>
        <dbReference type="RuleBase" id="RU364063"/>
    </source>
</evidence>
<dbReference type="PANTHER" id="PTHR11669:SF0">
    <property type="entry name" value="PROTEIN STICHEL-LIKE 2"/>
    <property type="match status" value="1"/>
</dbReference>
<feature type="region of interest" description="Disordered" evidence="13">
    <location>
        <begin position="618"/>
        <end position="651"/>
    </location>
</feature>
<evidence type="ECO:0000256" key="10">
    <source>
        <dbReference type="ARBA" id="ARBA00023054"/>
    </source>
</evidence>
<reference evidence="15 16" key="1">
    <citation type="journal article" date="2015" name="Genome Announc.">
        <title>Draft Genome Sequence of the Terrestrial Cyanobacterium Scytonema millei VB511283, Isolated from Eastern India.</title>
        <authorList>
            <person name="Sen D."/>
            <person name="Chandrababunaidu M.M."/>
            <person name="Singh D."/>
            <person name="Sanghi N."/>
            <person name="Ghorai A."/>
            <person name="Mishra G.P."/>
            <person name="Madduluri M."/>
            <person name="Adhikary S.P."/>
            <person name="Tripathy S."/>
        </authorList>
    </citation>
    <scope>NUCLEOTIDE SEQUENCE [LARGE SCALE GENOMIC DNA]</scope>
    <source>
        <strain evidence="15 16">VB511283</strain>
    </source>
</reference>
<gene>
    <name evidence="12" type="primary">dnaX</name>
    <name evidence="15" type="ORF">QH73_0027315</name>
</gene>
<comment type="function">
    <text evidence="12">DNA polymerase III is a complex, multichain enzyme responsible for most of the replicative synthesis in bacteria. This DNA polymerase also exhibits 3' to 5' exonuclease activity.</text>
</comment>
<dbReference type="Gene3D" id="3.40.50.300">
    <property type="entry name" value="P-loop containing nucleotide triphosphate hydrolases"/>
    <property type="match status" value="1"/>
</dbReference>
<dbReference type="RefSeq" id="WP_039713614.1">
    <property type="nucleotide sequence ID" value="NZ_JTJC03000017.1"/>
</dbReference>
<dbReference type="Pfam" id="PF13177">
    <property type="entry name" value="DNA_pol3_delta2"/>
    <property type="match status" value="1"/>
</dbReference>
<dbReference type="SUPFAM" id="SSF52540">
    <property type="entry name" value="P-loop containing nucleoside triphosphate hydrolases"/>
    <property type="match status" value="1"/>
</dbReference>
<dbReference type="InterPro" id="IPR003593">
    <property type="entry name" value="AAA+_ATPase"/>
</dbReference>
<keyword evidence="16" id="KW-1185">Reference proteome</keyword>
<dbReference type="InterPro" id="IPR022754">
    <property type="entry name" value="DNA_pol_III_gamma-3"/>
</dbReference>
<evidence type="ECO:0000256" key="3">
    <source>
        <dbReference type="ARBA" id="ARBA00022695"/>
    </source>
</evidence>
<organism evidence="15 16">
    <name type="scientific">Scytonema millei VB511283</name>
    <dbReference type="NCBI Taxonomy" id="1245923"/>
    <lineage>
        <taxon>Bacteria</taxon>
        <taxon>Bacillati</taxon>
        <taxon>Cyanobacteriota</taxon>
        <taxon>Cyanophyceae</taxon>
        <taxon>Nostocales</taxon>
        <taxon>Scytonemataceae</taxon>
        <taxon>Scytonema</taxon>
    </lineage>
</organism>
<protein>
    <recommendedName>
        <fullName evidence="12">DNA polymerase III subunit gamma/tau</fullName>
        <ecNumber evidence="12">2.7.7.7</ecNumber>
    </recommendedName>
</protein>
<dbReference type="Gene3D" id="1.20.272.10">
    <property type="match status" value="1"/>
</dbReference>
<keyword evidence="6 12" id="KW-0547">Nucleotide-binding</keyword>
<dbReference type="Gene3D" id="1.10.8.60">
    <property type="match status" value="1"/>
</dbReference>
<dbReference type="GO" id="GO:0003677">
    <property type="term" value="F:DNA binding"/>
    <property type="evidence" value="ECO:0007669"/>
    <property type="project" value="InterPro"/>
</dbReference>
<dbReference type="NCBIfam" id="TIGR02397">
    <property type="entry name" value="dnaX_nterm"/>
    <property type="match status" value="1"/>
</dbReference>
<dbReference type="InterPro" id="IPR012763">
    <property type="entry name" value="DNA_pol_III_sug/sutau_N"/>
</dbReference>
<comment type="subunit">
    <text evidence="12">DNA polymerase III contains a core (composed of alpha, epsilon and theta chains) that associates with a tau subunit. This core dimerizes to form the POLIII' complex. PolIII' associates with the gamma complex (composed of gamma, delta, delta', psi and chi chains) and with the beta chain to form the complete DNA polymerase III complex.</text>
</comment>
<feature type="compositionally biased region" description="Low complexity" evidence="13">
    <location>
        <begin position="467"/>
        <end position="483"/>
    </location>
</feature>
<dbReference type="GO" id="GO:0003887">
    <property type="term" value="F:DNA-directed DNA polymerase activity"/>
    <property type="evidence" value="ECO:0007669"/>
    <property type="project" value="UniProtKB-KW"/>
</dbReference>
<feature type="compositionally biased region" description="Acidic residues" evidence="13">
    <location>
        <begin position="703"/>
        <end position="717"/>
    </location>
</feature>
<comment type="caution">
    <text evidence="15">The sequence shown here is derived from an EMBL/GenBank/DDBJ whole genome shotgun (WGS) entry which is preliminary data.</text>
</comment>
<feature type="compositionally biased region" description="Polar residues" evidence="13">
    <location>
        <begin position="622"/>
        <end position="635"/>
    </location>
</feature>
<dbReference type="EMBL" id="JTJC03000017">
    <property type="protein sequence ID" value="NHC38289.1"/>
    <property type="molecule type" value="Genomic_DNA"/>
</dbReference>
<dbReference type="InterPro" id="IPR008921">
    <property type="entry name" value="DNA_pol3_clamp-load_cplx_C"/>
</dbReference>
<dbReference type="InterPro" id="IPR050238">
    <property type="entry name" value="DNA_Rep/Repair_Clamp_Loader"/>
</dbReference>
<dbReference type="NCBIfam" id="NF011510">
    <property type="entry name" value="PRK14948.1"/>
    <property type="match status" value="1"/>
</dbReference>
<dbReference type="FunFam" id="3.40.50.300:FF:000014">
    <property type="entry name" value="DNA polymerase III subunit gamma/tau"/>
    <property type="match status" value="1"/>
</dbReference>
<feature type="compositionally biased region" description="Polar residues" evidence="13">
    <location>
        <begin position="411"/>
        <end position="421"/>
    </location>
</feature>
<feature type="compositionally biased region" description="Basic and acidic residues" evidence="13">
    <location>
        <begin position="367"/>
        <end position="376"/>
    </location>
</feature>
<dbReference type="Proteomes" id="UP000031532">
    <property type="component" value="Unassembled WGS sequence"/>
</dbReference>
<evidence type="ECO:0000256" key="13">
    <source>
        <dbReference type="SAM" id="MobiDB-lite"/>
    </source>
</evidence>
<dbReference type="Pfam" id="PF23007">
    <property type="entry name" value="DnaA_N-like_STI"/>
    <property type="match status" value="1"/>
</dbReference>
<evidence type="ECO:0000256" key="2">
    <source>
        <dbReference type="ARBA" id="ARBA00022679"/>
    </source>
</evidence>
<name>A0A9X5EAU6_9CYAN</name>
<feature type="region of interest" description="Disordered" evidence="13">
    <location>
        <begin position="367"/>
        <end position="493"/>
    </location>
</feature>
<dbReference type="EC" id="2.7.7.7" evidence="12"/>
<dbReference type="InterPro" id="IPR045085">
    <property type="entry name" value="HLD_clamp_pol_III_gamma_tau"/>
</dbReference>
<dbReference type="PANTHER" id="PTHR11669">
    <property type="entry name" value="REPLICATION FACTOR C / DNA POLYMERASE III GAMMA-TAU SUBUNIT"/>
    <property type="match status" value="1"/>
</dbReference>
<keyword evidence="7" id="KW-0862">Zinc</keyword>
<feature type="region of interest" description="Disordered" evidence="13">
    <location>
        <begin position="681"/>
        <end position="717"/>
    </location>
</feature>
<evidence type="ECO:0000256" key="1">
    <source>
        <dbReference type="ARBA" id="ARBA00006360"/>
    </source>
</evidence>
<dbReference type="Pfam" id="PF22608">
    <property type="entry name" value="DNAX_ATPase_lid"/>
    <property type="match status" value="1"/>
</dbReference>
<dbReference type="CDD" id="cd18137">
    <property type="entry name" value="HLD_clamp_pol_III_gamma_tau"/>
    <property type="match status" value="1"/>
</dbReference>
<dbReference type="GO" id="GO:0006261">
    <property type="term" value="P:DNA-templated DNA replication"/>
    <property type="evidence" value="ECO:0007669"/>
    <property type="project" value="TreeGrafter"/>
</dbReference>
<evidence type="ECO:0000256" key="9">
    <source>
        <dbReference type="ARBA" id="ARBA00022932"/>
    </source>
</evidence>